<sequence>MIYDLTYIILPPRFENDDDLDGEVDAVEELHVDNSISNSKNELSDNEAFDFNNPSIPRPPSKPPDAKFELNSRKEISVVMKTIVEFECLDSRDKFDVSVNEYDDYFTFMFVARIFLPYLIYSKVFSFLLSAESEDTIFDPGISV</sequence>
<comment type="caution">
    <text evidence="2">The sequence shown here is derived from an EMBL/GenBank/DDBJ whole genome shotgun (WGS) entry which is preliminary data.</text>
</comment>
<accession>A0A6L2K1K9</accession>
<proteinExistence type="predicted"/>
<gene>
    <name evidence="2" type="ORF">Tci_013742</name>
</gene>
<organism evidence="2">
    <name type="scientific">Tanacetum cinerariifolium</name>
    <name type="common">Dalmatian daisy</name>
    <name type="synonym">Chrysanthemum cinerariifolium</name>
    <dbReference type="NCBI Taxonomy" id="118510"/>
    <lineage>
        <taxon>Eukaryota</taxon>
        <taxon>Viridiplantae</taxon>
        <taxon>Streptophyta</taxon>
        <taxon>Embryophyta</taxon>
        <taxon>Tracheophyta</taxon>
        <taxon>Spermatophyta</taxon>
        <taxon>Magnoliopsida</taxon>
        <taxon>eudicotyledons</taxon>
        <taxon>Gunneridae</taxon>
        <taxon>Pentapetalae</taxon>
        <taxon>asterids</taxon>
        <taxon>campanulids</taxon>
        <taxon>Asterales</taxon>
        <taxon>Asteraceae</taxon>
        <taxon>Asteroideae</taxon>
        <taxon>Anthemideae</taxon>
        <taxon>Anthemidinae</taxon>
        <taxon>Tanacetum</taxon>
    </lineage>
</organism>
<dbReference type="EMBL" id="BKCJ010001480">
    <property type="protein sequence ID" value="GEU41764.1"/>
    <property type="molecule type" value="Genomic_DNA"/>
</dbReference>
<evidence type="ECO:0000256" key="1">
    <source>
        <dbReference type="SAM" id="MobiDB-lite"/>
    </source>
</evidence>
<evidence type="ECO:0000313" key="2">
    <source>
        <dbReference type="EMBL" id="GEU41764.1"/>
    </source>
</evidence>
<name>A0A6L2K1K9_TANCI</name>
<reference evidence="2" key="1">
    <citation type="journal article" date="2019" name="Sci. Rep.">
        <title>Draft genome of Tanacetum cinerariifolium, the natural source of mosquito coil.</title>
        <authorList>
            <person name="Yamashiro T."/>
            <person name="Shiraishi A."/>
            <person name="Satake H."/>
            <person name="Nakayama K."/>
        </authorList>
    </citation>
    <scope>NUCLEOTIDE SEQUENCE</scope>
</reference>
<feature type="region of interest" description="Disordered" evidence="1">
    <location>
        <begin position="37"/>
        <end position="68"/>
    </location>
</feature>
<dbReference type="AlphaFoldDB" id="A0A6L2K1K9"/>
<protein>
    <submittedName>
        <fullName evidence="2">Uncharacterized protein</fullName>
    </submittedName>
</protein>